<keyword evidence="4" id="KW-1185">Reference proteome</keyword>
<evidence type="ECO:0000256" key="1">
    <source>
        <dbReference type="SAM" id="MobiDB-lite"/>
    </source>
</evidence>
<dbReference type="AlphaFoldDB" id="A0AAN8LPL5"/>
<name>A0AAN8LPL5_9TELE</name>
<feature type="region of interest" description="Disordered" evidence="1">
    <location>
        <begin position="98"/>
        <end position="175"/>
    </location>
</feature>
<feature type="domain" description="AP complex mu/sigma subunit" evidence="2">
    <location>
        <begin position="12"/>
        <end position="53"/>
    </location>
</feature>
<organism evidence="3 4">
    <name type="scientific">Coregonus suidteri</name>
    <dbReference type="NCBI Taxonomy" id="861788"/>
    <lineage>
        <taxon>Eukaryota</taxon>
        <taxon>Metazoa</taxon>
        <taxon>Chordata</taxon>
        <taxon>Craniata</taxon>
        <taxon>Vertebrata</taxon>
        <taxon>Euteleostomi</taxon>
        <taxon>Actinopterygii</taxon>
        <taxon>Neopterygii</taxon>
        <taxon>Teleostei</taxon>
        <taxon>Protacanthopterygii</taxon>
        <taxon>Salmoniformes</taxon>
        <taxon>Salmonidae</taxon>
        <taxon>Coregoninae</taxon>
        <taxon>Coregonus</taxon>
    </lineage>
</organism>
<evidence type="ECO:0000259" key="2">
    <source>
        <dbReference type="Pfam" id="PF01217"/>
    </source>
</evidence>
<feature type="compositionally biased region" description="Basic and acidic residues" evidence="1">
    <location>
        <begin position="98"/>
        <end position="109"/>
    </location>
</feature>
<comment type="caution">
    <text evidence="3">The sequence shown here is derived from an EMBL/GenBank/DDBJ whole genome shotgun (WGS) entry which is preliminary data.</text>
</comment>
<dbReference type="Proteomes" id="UP001356427">
    <property type="component" value="Unassembled WGS sequence"/>
</dbReference>
<dbReference type="InterPro" id="IPR022775">
    <property type="entry name" value="AP_mu_sigma_su"/>
</dbReference>
<protein>
    <recommendedName>
        <fullName evidence="2">AP complex mu/sigma subunit domain-containing protein</fullName>
    </recommendedName>
</protein>
<dbReference type="Gene3D" id="3.30.450.60">
    <property type="match status" value="1"/>
</dbReference>
<evidence type="ECO:0000313" key="3">
    <source>
        <dbReference type="EMBL" id="KAK6313614.1"/>
    </source>
</evidence>
<dbReference type="EMBL" id="JAGTTL010000013">
    <property type="protein sequence ID" value="KAK6313614.1"/>
    <property type="molecule type" value="Genomic_DNA"/>
</dbReference>
<feature type="compositionally biased region" description="Basic and acidic residues" evidence="1">
    <location>
        <begin position="127"/>
        <end position="136"/>
    </location>
</feature>
<proteinExistence type="predicted"/>
<evidence type="ECO:0000313" key="4">
    <source>
        <dbReference type="Proteomes" id="UP001356427"/>
    </source>
</evidence>
<gene>
    <name evidence="3" type="ORF">J4Q44_G00150730</name>
</gene>
<dbReference type="Pfam" id="PF01217">
    <property type="entry name" value="Clat_adaptor_s"/>
    <property type="match status" value="1"/>
</dbReference>
<reference evidence="3 4" key="1">
    <citation type="submission" date="2021-04" db="EMBL/GenBank/DDBJ databases">
        <authorList>
            <person name="De Guttry C."/>
            <person name="Zahm M."/>
            <person name="Klopp C."/>
            <person name="Cabau C."/>
            <person name="Louis A."/>
            <person name="Berthelot C."/>
            <person name="Parey E."/>
            <person name="Roest Crollius H."/>
            <person name="Montfort J."/>
            <person name="Robinson-Rechavi M."/>
            <person name="Bucao C."/>
            <person name="Bouchez O."/>
            <person name="Gislard M."/>
            <person name="Lluch J."/>
            <person name="Milhes M."/>
            <person name="Lampietro C."/>
            <person name="Lopez Roques C."/>
            <person name="Donnadieu C."/>
            <person name="Braasch I."/>
            <person name="Desvignes T."/>
            <person name="Postlethwait J."/>
            <person name="Bobe J."/>
            <person name="Wedekind C."/>
            <person name="Guiguen Y."/>
        </authorList>
    </citation>
    <scope>NUCLEOTIDE SEQUENCE [LARGE SCALE GENOMIC DNA]</scope>
    <source>
        <strain evidence="3">Cs_M1</strain>
        <tissue evidence="3">Blood</tissue>
    </source>
</reference>
<sequence>MDAVHAAVQYTGEAASPKWYVPLSDKEKKKITRELVQTVLARKPKMCSFLEVERPQGGCLQEVSHQGETRRGLVADGVYVTRGDGSLCWTCQVSTEARVGDPSERTEGHPHRRIPRTDSLWGQRAADLQRDGRGRADPPPTTPGRWRTKEVWRRGPPCMELPSSRGVDAISESRR</sequence>
<accession>A0AAN8LPL5</accession>